<dbReference type="Proteomes" id="UP000011864">
    <property type="component" value="Chromosome"/>
</dbReference>
<organism evidence="2 3">
    <name type="scientific">Paraglaciecola psychrophila 170</name>
    <dbReference type="NCBI Taxonomy" id="1129794"/>
    <lineage>
        <taxon>Bacteria</taxon>
        <taxon>Pseudomonadati</taxon>
        <taxon>Pseudomonadota</taxon>
        <taxon>Gammaproteobacteria</taxon>
        <taxon>Alteromonadales</taxon>
        <taxon>Alteromonadaceae</taxon>
        <taxon>Paraglaciecola</taxon>
    </lineage>
</organism>
<dbReference type="InterPro" id="IPR051532">
    <property type="entry name" value="Ester_Hydrolysis_Enzymes"/>
</dbReference>
<evidence type="ECO:0000313" key="2">
    <source>
        <dbReference type="EMBL" id="AGH43067.1"/>
    </source>
</evidence>
<dbReference type="PANTHER" id="PTHR30383:SF5">
    <property type="entry name" value="SGNH HYDROLASE-TYPE ESTERASE DOMAIN-CONTAINING PROTEIN"/>
    <property type="match status" value="1"/>
</dbReference>
<dbReference type="Gene3D" id="3.40.50.1110">
    <property type="entry name" value="SGNH hydrolase"/>
    <property type="match status" value="1"/>
</dbReference>
<keyword evidence="3" id="KW-1185">Reference proteome</keyword>
<dbReference type="Pfam" id="PF13472">
    <property type="entry name" value="Lipase_GDSL_2"/>
    <property type="match status" value="1"/>
</dbReference>
<dbReference type="HOGENOM" id="CLU_051989_2_0_6"/>
<evidence type="ECO:0000313" key="3">
    <source>
        <dbReference type="Proteomes" id="UP000011864"/>
    </source>
</evidence>
<gene>
    <name evidence="2" type="ORF">C427_0958</name>
</gene>
<dbReference type="InterPro" id="IPR036514">
    <property type="entry name" value="SGNH_hydro_sf"/>
</dbReference>
<dbReference type="PATRIC" id="fig|1129794.4.peg.945"/>
<accession>K7ADM4</accession>
<dbReference type="eggNOG" id="COG2755">
    <property type="taxonomic scope" value="Bacteria"/>
</dbReference>
<dbReference type="GO" id="GO:0004622">
    <property type="term" value="F:phosphatidylcholine lysophospholipase activity"/>
    <property type="evidence" value="ECO:0007669"/>
    <property type="project" value="TreeGrafter"/>
</dbReference>
<dbReference type="STRING" id="1129794.C427_0958"/>
<reference evidence="2 3" key="1">
    <citation type="journal article" date="2013" name="Genome Announc.">
        <title>Complete Genome Sequence of Glaciecola psychrophila Strain 170T.</title>
        <authorList>
            <person name="Yin J."/>
            <person name="Chen J."/>
            <person name="Liu G."/>
            <person name="Yu Y."/>
            <person name="Song L."/>
            <person name="Wang X."/>
            <person name="Qu X."/>
        </authorList>
    </citation>
    <scope>NUCLEOTIDE SEQUENCE [LARGE SCALE GENOMIC DNA]</scope>
    <source>
        <strain evidence="2 3">170</strain>
    </source>
</reference>
<protein>
    <submittedName>
        <fullName evidence="2">G-D-S-L lipolytic protein</fullName>
    </submittedName>
</protein>
<dbReference type="InterPro" id="IPR013830">
    <property type="entry name" value="SGNH_hydro"/>
</dbReference>
<dbReference type="AlphaFoldDB" id="K7ADM4"/>
<sequence>MKMSKSLSVIPSKRTEDWWQLRHQQKLEELQEINKSIDILFLGDSITHAWEVEGEKYWQQHFAHRRAFNLGFAGDRTEHLLWRLQNGAVKGLSPQWVILLIGTNNAGHRLDAPEDIATGVQTILDEIQLQLPTSKILLMALFPRSRNTNKPMRQRVNASNALIKTFADGKQIHWLDINHQFLTENGVLLESVMPDLLHPNATQYHKWGHSILSYIEHN</sequence>
<proteinExistence type="predicted"/>
<dbReference type="EMBL" id="CP003837">
    <property type="protein sequence ID" value="AGH43067.1"/>
    <property type="molecule type" value="Genomic_DNA"/>
</dbReference>
<dbReference type="KEGG" id="gps:C427_0958"/>
<evidence type="ECO:0000259" key="1">
    <source>
        <dbReference type="Pfam" id="PF13472"/>
    </source>
</evidence>
<feature type="domain" description="SGNH hydrolase-type esterase" evidence="1">
    <location>
        <begin position="41"/>
        <end position="204"/>
    </location>
</feature>
<dbReference type="SUPFAM" id="SSF52266">
    <property type="entry name" value="SGNH hydrolase"/>
    <property type="match status" value="1"/>
</dbReference>
<name>K7ADM4_9ALTE</name>
<dbReference type="PANTHER" id="PTHR30383">
    <property type="entry name" value="THIOESTERASE 1/PROTEASE 1/LYSOPHOSPHOLIPASE L1"/>
    <property type="match status" value="1"/>
</dbReference>
<dbReference type="OrthoDB" id="5624617at2"/>